<dbReference type="OrthoDB" id="5327538at2759"/>
<evidence type="ECO:0008006" key="4">
    <source>
        <dbReference type="Google" id="ProtNLM"/>
    </source>
</evidence>
<evidence type="ECO:0000313" key="2">
    <source>
        <dbReference type="EMBL" id="KAF2853361.1"/>
    </source>
</evidence>
<protein>
    <recommendedName>
        <fullName evidence="4">F-box domain-containing protein</fullName>
    </recommendedName>
</protein>
<dbReference type="Proteomes" id="UP000799423">
    <property type="component" value="Unassembled WGS sequence"/>
</dbReference>
<dbReference type="AlphaFoldDB" id="A0A6A7BCW5"/>
<accession>A0A6A7BCW5</accession>
<name>A0A6A7BCW5_9PLEO</name>
<keyword evidence="3" id="KW-1185">Reference proteome</keyword>
<evidence type="ECO:0000256" key="1">
    <source>
        <dbReference type="SAM" id="MobiDB-lite"/>
    </source>
</evidence>
<feature type="region of interest" description="Disordered" evidence="1">
    <location>
        <begin position="368"/>
        <end position="390"/>
    </location>
</feature>
<reference evidence="2" key="1">
    <citation type="submission" date="2020-01" db="EMBL/GenBank/DDBJ databases">
        <authorList>
            <consortium name="DOE Joint Genome Institute"/>
            <person name="Haridas S."/>
            <person name="Albert R."/>
            <person name="Binder M."/>
            <person name="Bloem J."/>
            <person name="Labutti K."/>
            <person name="Salamov A."/>
            <person name="Andreopoulos B."/>
            <person name="Baker S.E."/>
            <person name="Barry K."/>
            <person name="Bills G."/>
            <person name="Bluhm B.H."/>
            <person name="Cannon C."/>
            <person name="Castanera R."/>
            <person name="Culley D.E."/>
            <person name="Daum C."/>
            <person name="Ezra D."/>
            <person name="Gonzalez J.B."/>
            <person name="Henrissat B."/>
            <person name="Kuo A."/>
            <person name="Liang C."/>
            <person name="Lipzen A."/>
            <person name="Lutzoni F."/>
            <person name="Magnuson J."/>
            <person name="Mondo S."/>
            <person name="Nolan M."/>
            <person name="Ohm R."/>
            <person name="Pangilinan J."/>
            <person name="Park H.-J."/>
            <person name="Ramirez L."/>
            <person name="Alfaro M."/>
            <person name="Sun H."/>
            <person name="Tritt A."/>
            <person name="Yoshinaga Y."/>
            <person name="Zwiers L.-H."/>
            <person name="Turgeon B.G."/>
            <person name="Goodwin S.B."/>
            <person name="Spatafora J.W."/>
            <person name="Crous P.W."/>
            <person name="Grigoriev I.V."/>
        </authorList>
    </citation>
    <scope>NUCLEOTIDE SEQUENCE</scope>
    <source>
        <strain evidence="2">IPT5</strain>
    </source>
</reference>
<feature type="compositionally biased region" description="Pro residues" evidence="1">
    <location>
        <begin position="1"/>
        <end position="11"/>
    </location>
</feature>
<organism evidence="2 3">
    <name type="scientific">Plenodomus tracheiphilus IPT5</name>
    <dbReference type="NCBI Taxonomy" id="1408161"/>
    <lineage>
        <taxon>Eukaryota</taxon>
        <taxon>Fungi</taxon>
        <taxon>Dikarya</taxon>
        <taxon>Ascomycota</taxon>
        <taxon>Pezizomycotina</taxon>
        <taxon>Dothideomycetes</taxon>
        <taxon>Pleosporomycetidae</taxon>
        <taxon>Pleosporales</taxon>
        <taxon>Pleosporineae</taxon>
        <taxon>Leptosphaeriaceae</taxon>
        <taxon>Plenodomus</taxon>
    </lineage>
</organism>
<sequence>MYSQRPPPPPLKRTYSGESHSSYTSAATTVSRASSKLLFGEIPLTPATTVDGRSIRSNGSICNLVLSTSSVFLRFWLNDQCRDSVLEHLEPEDLSNFRLVCHDFSSKAAPRLFEALTVTFKTSSFSKPARIEALSRIGRHVKTFTFHMPHGPESFLPPIIDPETGAEKQFIYEPQVQNPQAGPAKEKTPKYGSWEMQDLLIKQYPPLFHAATNVPAFVAAFSELINLTHLKVSCPGSSNAPRHRRSAVDYALISLRIAVERAPLYSLSALSLHPIHPGGLLYLHPMHGFGSTPSSAKRWGQIRRLSICMDSIPFSSPSTRTRAQSLEHLRILHAYLRTLSRGLTRLFFRWKGARGPSPLSLDKEPCMLPPPPSHQDALHPSMRGQTSGPRPLKFPRLRYMTLENAVMDSVQIADFIHKHKKTLVEFNFEDVKLREGDWDAALAPLTVISGNERWKACQEEVMDVPIMLSPVDCEPRVMGRLMEEVETAIEDAGAGRREHALSRWLGRPKMGSPGGKKGSWGGRLARLTSWKAGGGVVMVR</sequence>
<dbReference type="EMBL" id="MU006295">
    <property type="protein sequence ID" value="KAF2853361.1"/>
    <property type="molecule type" value="Genomic_DNA"/>
</dbReference>
<feature type="region of interest" description="Disordered" evidence="1">
    <location>
        <begin position="1"/>
        <end position="20"/>
    </location>
</feature>
<proteinExistence type="predicted"/>
<gene>
    <name evidence="2" type="ORF">T440DRAFT_303350</name>
</gene>
<evidence type="ECO:0000313" key="3">
    <source>
        <dbReference type="Proteomes" id="UP000799423"/>
    </source>
</evidence>